<comment type="caution">
    <text evidence="2">The sequence shown here is derived from an EMBL/GenBank/DDBJ whole genome shotgun (WGS) entry which is preliminary data.</text>
</comment>
<evidence type="ECO:0000259" key="1">
    <source>
        <dbReference type="SMART" id="SM00587"/>
    </source>
</evidence>
<dbReference type="Gene3D" id="3.90.1200.10">
    <property type="match status" value="1"/>
</dbReference>
<dbReference type="SUPFAM" id="SSF56112">
    <property type="entry name" value="Protein kinase-like (PK-like)"/>
    <property type="match status" value="1"/>
</dbReference>
<dbReference type="EMBL" id="WBMS02000020">
    <property type="protein sequence ID" value="MWA03544.1"/>
    <property type="molecule type" value="Genomic_DNA"/>
</dbReference>
<dbReference type="InterPro" id="IPR052961">
    <property type="entry name" value="Oxido-Kinase-like_Enzymes"/>
</dbReference>
<dbReference type="GO" id="GO:0016740">
    <property type="term" value="F:transferase activity"/>
    <property type="evidence" value="ECO:0007669"/>
    <property type="project" value="UniProtKB-KW"/>
</dbReference>
<name>A0A6I4MHB8_9ACTN</name>
<reference evidence="2" key="1">
    <citation type="submission" date="2019-12" db="EMBL/GenBank/DDBJ databases">
        <title>Actinomadura physcomitrii sp. nov., a novel actinomycete isolated from moss [Physcomitrium sphaericum (Ludw) Fuernr].</title>
        <authorList>
            <person name="Zhuang X."/>
        </authorList>
    </citation>
    <scope>NUCLEOTIDE SEQUENCE [LARGE SCALE GENOMIC DNA]</scope>
    <source>
        <strain evidence="2">LD22</strain>
    </source>
</reference>
<sequence length="343" mass="38016">MTSVLADHHPGAEVGEVTVVTHDDGSNRRARLKLGYTAGSGPETVFLKAHNKAHRIVHLRNGNLWGEARLFASGVSLPLEHPTVYRAVVDRPHLDFLLVMEDLSARHVDPRDSTRPMTVEQVANGLRALAALHGKYWGLSRDTHPRLGWVKTWKATRGWRTSLAKRTPAGVEKAAPRLPAEVTRYSGEQLLELWTRYVATLTDGPMTLLHGDTHIGNTYLLPDGDVGFLDWQVVRRGNWSQDVGHFLIGSLTEEDRRASEAELMEEYRRALKLPADRLPSAEEAWLRYRASALYGLVIWLSTLGSVGYQTAEISQALVERFAAATAELDAVAALDQLALGRTA</sequence>
<feature type="domain" description="CHK kinase-like" evidence="1">
    <location>
        <begin position="98"/>
        <end position="277"/>
    </location>
</feature>
<organism evidence="2 3">
    <name type="scientific">Actinomadura physcomitrii</name>
    <dbReference type="NCBI Taxonomy" id="2650748"/>
    <lineage>
        <taxon>Bacteria</taxon>
        <taxon>Bacillati</taxon>
        <taxon>Actinomycetota</taxon>
        <taxon>Actinomycetes</taxon>
        <taxon>Streptosporangiales</taxon>
        <taxon>Thermomonosporaceae</taxon>
        <taxon>Actinomadura</taxon>
    </lineage>
</organism>
<dbReference type="Pfam" id="PF01636">
    <property type="entry name" value="APH"/>
    <property type="match status" value="1"/>
</dbReference>
<dbReference type="InterPro" id="IPR015897">
    <property type="entry name" value="CHK_kinase-like"/>
</dbReference>
<dbReference type="SMART" id="SM00587">
    <property type="entry name" value="CHK"/>
    <property type="match status" value="1"/>
</dbReference>
<dbReference type="InterPro" id="IPR011009">
    <property type="entry name" value="Kinase-like_dom_sf"/>
</dbReference>
<gene>
    <name evidence="2" type="ORF">F8568_024805</name>
</gene>
<dbReference type="PANTHER" id="PTHR23020">
    <property type="entry name" value="UNCHARACTERIZED NUCLEAR HORMONE RECEPTOR-RELATED"/>
    <property type="match status" value="1"/>
</dbReference>
<dbReference type="Proteomes" id="UP000462055">
    <property type="component" value="Unassembled WGS sequence"/>
</dbReference>
<accession>A0A6I4MHB8</accession>
<evidence type="ECO:0000313" key="3">
    <source>
        <dbReference type="Proteomes" id="UP000462055"/>
    </source>
</evidence>
<evidence type="ECO:0000313" key="2">
    <source>
        <dbReference type="EMBL" id="MWA03544.1"/>
    </source>
</evidence>
<dbReference type="AlphaFoldDB" id="A0A6I4MHB8"/>
<dbReference type="InterPro" id="IPR002575">
    <property type="entry name" value="Aminoglycoside_PTrfase"/>
</dbReference>
<keyword evidence="3" id="KW-1185">Reference proteome</keyword>
<dbReference type="PANTHER" id="PTHR23020:SF41">
    <property type="entry name" value="AMINOGLYCOSIDE PHOSPHOTRANSFERASE DOMAIN-CONTAINING PROTEIN"/>
    <property type="match status" value="1"/>
</dbReference>
<protein>
    <submittedName>
        <fullName evidence="2">Phosphotransferase</fullName>
    </submittedName>
</protein>
<proteinExistence type="predicted"/>